<organism evidence="1 2">
    <name type="scientific">Burkholderia territorii</name>
    <dbReference type="NCBI Taxonomy" id="1503055"/>
    <lineage>
        <taxon>Bacteria</taxon>
        <taxon>Pseudomonadati</taxon>
        <taxon>Pseudomonadota</taxon>
        <taxon>Betaproteobacteria</taxon>
        <taxon>Burkholderiales</taxon>
        <taxon>Burkholderiaceae</taxon>
        <taxon>Burkholderia</taxon>
        <taxon>Burkholderia cepacia complex</taxon>
    </lineage>
</organism>
<dbReference type="EMBL" id="VZOL01001019">
    <property type="protein sequence ID" value="KAB0644466.1"/>
    <property type="molecule type" value="Genomic_DNA"/>
</dbReference>
<gene>
    <name evidence="1" type="ORF">F7R13_32915</name>
</gene>
<proteinExistence type="predicted"/>
<accession>A0A6L3N5V9</accession>
<protein>
    <submittedName>
        <fullName evidence="1">Type II secretion system protein N</fullName>
    </submittedName>
</protein>
<evidence type="ECO:0000313" key="1">
    <source>
        <dbReference type="EMBL" id="KAB0644466.1"/>
    </source>
</evidence>
<dbReference type="Proteomes" id="UP000473571">
    <property type="component" value="Unassembled WGS sequence"/>
</dbReference>
<feature type="non-terminal residue" evidence="1">
    <location>
        <position position="32"/>
    </location>
</feature>
<evidence type="ECO:0000313" key="2">
    <source>
        <dbReference type="Proteomes" id="UP000473571"/>
    </source>
</evidence>
<reference evidence="1 2" key="1">
    <citation type="submission" date="2019-09" db="EMBL/GenBank/DDBJ databases">
        <title>Draft genome sequences of 48 bacterial type strains from the CCUG.</title>
        <authorList>
            <person name="Tunovic T."/>
            <person name="Pineiro-Iglesias B."/>
            <person name="Unosson C."/>
            <person name="Inganas E."/>
            <person name="Ohlen M."/>
            <person name="Cardew S."/>
            <person name="Jensie-Markopoulos S."/>
            <person name="Salva-Serra F."/>
            <person name="Jaen-Luchoro D."/>
            <person name="Karlsson R."/>
            <person name="Svensson-Stadler L."/>
            <person name="Chun J."/>
            <person name="Moore E."/>
        </authorList>
    </citation>
    <scope>NUCLEOTIDE SEQUENCE [LARGE SCALE GENOMIC DNA]</scope>
    <source>
        <strain evidence="1 2">CCUG 65687</strain>
    </source>
</reference>
<comment type="caution">
    <text evidence="1">The sequence shown here is derived from an EMBL/GenBank/DDBJ whole genome shotgun (WGS) entry which is preliminary data.</text>
</comment>
<sequence>MRPGVRRLVAALPWAAAGTLATALTLVALAPA</sequence>
<name>A0A6L3N5V9_9BURK</name>
<dbReference type="AlphaFoldDB" id="A0A6L3N5V9"/>